<dbReference type="HOGENOM" id="CLU_1296202_0_0_1"/>
<reference evidence="1" key="2">
    <citation type="submission" date="2015-06" db="UniProtKB">
        <authorList>
            <consortium name="EnsemblPlants"/>
        </authorList>
    </citation>
    <scope>IDENTIFICATION</scope>
</reference>
<evidence type="ECO:0000313" key="1">
    <source>
        <dbReference type="EnsemblPlants" id="ORUFI02G33470.1"/>
    </source>
</evidence>
<dbReference type="Proteomes" id="UP000008022">
    <property type="component" value="Unassembled WGS sequence"/>
</dbReference>
<dbReference type="AlphaFoldDB" id="A0A0E0NKQ0"/>
<sequence>MHIAAQAPMWHGVWMVEDAVAGDEFPAWHGYGRRRMQPSGQAPAWCRAWIAKDVVWGVAAEATTASNKSSVGRGSEGRGCRYHLIPHKYHPMRGRNHLIPDRYHMIPYEYHQIRSMNRLILDRYHLIPVMFQDMIPQSATYANDEEGCSGHVLRGDGHVGLMVAGHGEAVCRATLRRWLRQHRVAATDALERLQATAVGAKAMAPTVPLYQRS</sequence>
<name>A0A0E0NKQ0_ORYRU</name>
<organism evidence="1 2">
    <name type="scientific">Oryza rufipogon</name>
    <name type="common">Brownbeard rice</name>
    <name type="synonym">Asian wild rice</name>
    <dbReference type="NCBI Taxonomy" id="4529"/>
    <lineage>
        <taxon>Eukaryota</taxon>
        <taxon>Viridiplantae</taxon>
        <taxon>Streptophyta</taxon>
        <taxon>Embryophyta</taxon>
        <taxon>Tracheophyta</taxon>
        <taxon>Spermatophyta</taxon>
        <taxon>Magnoliopsida</taxon>
        <taxon>Liliopsida</taxon>
        <taxon>Poales</taxon>
        <taxon>Poaceae</taxon>
        <taxon>BOP clade</taxon>
        <taxon>Oryzoideae</taxon>
        <taxon>Oryzeae</taxon>
        <taxon>Oryzinae</taxon>
        <taxon>Oryza</taxon>
    </lineage>
</organism>
<dbReference type="EnsemblPlants" id="ORUFI02G33470.1">
    <property type="protein sequence ID" value="ORUFI02G33470.1"/>
    <property type="gene ID" value="ORUFI02G33470"/>
</dbReference>
<reference evidence="2" key="1">
    <citation type="submission" date="2013-06" db="EMBL/GenBank/DDBJ databases">
        <authorList>
            <person name="Zhao Q."/>
        </authorList>
    </citation>
    <scope>NUCLEOTIDE SEQUENCE</scope>
    <source>
        <strain evidence="2">cv. W1943</strain>
    </source>
</reference>
<proteinExistence type="predicted"/>
<dbReference type="Gramene" id="ORUFI02G33470.1">
    <property type="protein sequence ID" value="ORUFI02G33470.1"/>
    <property type="gene ID" value="ORUFI02G33470"/>
</dbReference>
<protein>
    <submittedName>
        <fullName evidence="1">Uncharacterized protein</fullName>
    </submittedName>
</protein>
<accession>A0A0E0NKQ0</accession>
<evidence type="ECO:0000313" key="2">
    <source>
        <dbReference type="Proteomes" id="UP000008022"/>
    </source>
</evidence>
<keyword evidence="2" id="KW-1185">Reference proteome</keyword>
<dbReference type="OMA" id="HMIPYEY"/>